<reference evidence="1" key="1">
    <citation type="submission" date="2018-02" db="EMBL/GenBank/DDBJ databases">
        <title>Rhizophora mucronata_Transcriptome.</title>
        <authorList>
            <person name="Meera S.P."/>
            <person name="Sreeshan A."/>
            <person name="Augustine A."/>
        </authorList>
    </citation>
    <scope>NUCLEOTIDE SEQUENCE</scope>
    <source>
        <tissue evidence="1">Leaf</tissue>
    </source>
</reference>
<dbReference type="InterPro" id="IPR039524">
    <property type="entry name" value="PIGO/GPI13"/>
</dbReference>
<dbReference type="EMBL" id="GGEC01035626">
    <property type="protein sequence ID" value="MBX16110.1"/>
    <property type="molecule type" value="Transcribed_RNA"/>
</dbReference>
<organism evidence="1">
    <name type="scientific">Rhizophora mucronata</name>
    <name type="common">Asiatic mangrove</name>
    <dbReference type="NCBI Taxonomy" id="61149"/>
    <lineage>
        <taxon>Eukaryota</taxon>
        <taxon>Viridiplantae</taxon>
        <taxon>Streptophyta</taxon>
        <taxon>Embryophyta</taxon>
        <taxon>Tracheophyta</taxon>
        <taxon>Spermatophyta</taxon>
        <taxon>Magnoliopsida</taxon>
        <taxon>eudicotyledons</taxon>
        <taxon>Gunneridae</taxon>
        <taxon>Pentapetalae</taxon>
        <taxon>rosids</taxon>
        <taxon>fabids</taxon>
        <taxon>Malpighiales</taxon>
        <taxon>Rhizophoraceae</taxon>
        <taxon>Rhizophora</taxon>
    </lineage>
</organism>
<name>A0A2P2LDT1_RHIMU</name>
<evidence type="ECO:0000313" key="1">
    <source>
        <dbReference type="EMBL" id="MBX16110.1"/>
    </source>
</evidence>
<sequence>MMGDDTWVQLFPHHFNKSFPYPSFNVKDLDTVFHFHLFLYFCLSC</sequence>
<dbReference type="GO" id="GO:0006506">
    <property type="term" value="P:GPI anchor biosynthetic process"/>
    <property type="evidence" value="ECO:0007669"/>
    <property type="project" value="InterPro"/>
</dbReference>
<dbReference type="PANTHER" id="PTHR23071:SF1">
    <property type="entry name" value="GPI ETHANOLAMINE PHOSPHATE TRANSFERASE 3"/>
    <property type="match status" value="1"/>
</dbReference>
<dbReference type="PANTHER" id="PTHR23071">
    <property type="entry name" value="PHOSPHATIDYLINOSITOL GLYCAN"/>
    <property type="match status" value="1"/>
</dbReference>
<dbReference type="AlphaFoldDB" id="A0A2P2LDT1"/>
<protein>
    <submittedName>
        <fullName evidence="1">GPI ethanolamine phosphate transferase 3 isoform X1</fullName>
    </submittedName>
</protein>
<proteinExistence type="predicted"/>
<accession>A0A2P2LDT1</accession>
<dbReference type="GO" id="GO:0051377">
    <property type="term" value="F:mannose-ethanolamine phosphotransferase activity"/>
    <property type="evidence" value="ECO:0007669"/>
    <property type="project" value="TreeGrafter"/>
</dbReference>
<dbReference type="GO" id="GO:0005789">
    <property type="term" value="C:endoplasmic reticulum membrane"/>
    <property type="evidence" value="ECO:0007669"/>
    <property type="project" value="TreeGrafter"/>
</dbReference>
<keyword evidence="1" id="KW-0808">Transferase</keyword>